<feature type="domain" description="Kazal-like" evidence="31">
    <location>
        <begin position="117"/>
        <end position="165"/>
    </location>
</feature>
<dbReference type="SMART" id="SM00042">
    <property type="entry name" value="CUB"/>
    <property type="match status" value="3"/>
</dbReference>
<evidence type="ECO:0000256" key="20">
    <source>
        <dbReference type="ARBA" id="ARBA00047197"/>
    </source>
</evidence>
<dbReference type="Pfam" id="PF17820">
    <property type="entry name" value="PDZ_6"/>
    <property type="match status" value="1"/>
</dbReference>
<organism evidence="32 33">
    <name type="scientific">Podarcis lilfordi</name>
    <name type="common">Lilford's wall lizard</name>
    <dbReference type="NCBI Taxonomy" id="74358"/>
    <lineage>
        <taxon>Eukaryota</taxon>
        <taxon>Metazoa</taxon>
        <taxon>Chordata</taxon>
        <taxon>Craniata</taxon>
        <taxon>Vertebrata</taxon>
        <taxon>Euteleostomi</taxon>
        <taxon>Lepidosauria</taxon>
        <taxon>Squamata</taxon>
        <taxon>Bifurcata</taxon>
        <taxon>Unidentata</taxon>
        <taxon>Episquamata</taxon>
        <taxon>Laterata</taxon>
        <taxon>Lacertibaenia</taxon>
        <taxon>Lacertidae</taxon>
        <taxon>Podarcis</taxon>
    </lineage>
</organism>
<evidence type="ECO:0000256" key="23">
    <source>
        <dbReference type="PROSITE-ProRule" id="PRU00196"/>
    </source>
</evidence>
<dbReference type="InterPro" id="IPR055355">
    <property type="entry name" value="ZP-C"/>
</dbReference>
<feature type="domain" description="CUB" evidence="26">
    <location>
        <begin position="619"/>
        <end position="730"/>
    </location>
</feature>
<evidence type="ECO:0000313" key="33">
    <source>
        <dbReference type="Proteomes" id="UP001178461"/>
    </source>
</evidence>
<evidence type="ECO:0000256" key="1">
    <source>
        <dbReference type="ARBA" id="ARBA00004514"/>
    </source>
</evidence>
<dbReference type="InterPro" id="IPR009003">
    <property type="entry name" value="Peptidase_S1_PA"/>
</dbReference>
<dbReference type="GO" id="GO:0005576">
    <property type="term" value="C:extracellular region"/>
    <property type="evidence" value="ECO:0007669"/>
    <property type="project" value="UniProtKB-SubCell"/>
</dbReference>
<evidence type="ECO:0000256" key="6">
    <source>
        <dbReference type="ARBA" id="ARBA00022473"/>
    </source>
</evidence>
<keyword evidence="5" id="KW-0813">Transport</keyword>
<dbReference type="PROSITE" id="PS50106">
    <property type="entry name" value="PDZ"/>
    <property type="match status" value="1"/>
</dbReference>
<dbReference type="InterPro" id="IPR001940">
    <property type="entry name" value="Peptidase_S1C"/>
</dbReference>
<dbReference type="InterPro" id="IPR002350">
    <property type="entry name" value="Kazal_dom"/>
</dbReference>
<dbReference type="Gene3D" id="2.30.42.10">
    <property type="match status" value="1"/>
</dbReference>
<dbReference type="PROSITE" id="PS51323">
    <property type="entry name" value="IGFBP_N_2"/>
    <property type="match status" value="1"/>
</dbReference>
<dbReference type="FunFam" id="2.60.120.290:FF:000013">
    <property type="entry name" value="Membrane frizzled-related protein"/>
    <property type="match status" value="1"/>
</dbReference>
<dbReference type="Pfam" id="PF00530">
    <property type="entry name" value="SRCR"/>
    <property type="match status" value="1"/>
</dbReference>
<dbReference type="GO" id="GO:0006508">
    <property type="term" value="P:proteolysis"/>
    <property type="evidence" value="ECO:0007669"/>
    <property type="project" value="UniProtKB-KW"/>
</dbReference>
<dbReference type="CDD" id="cd00041">
    <property type="entry name" value="CUB"/>
    <property type="match status" value="3"/>
</dbReference>
<dbReference type="GO" id="GO:0012501">
    <property type="term" value="P:programmed cell death"/>
    <property type="evidence" value="ECO:0007669"/>
    <property type="project" value="TreeGrafter"/>
</dbReference>
<dbReference type="Gene3D" id="3.10.250.10">
    <property type="entry name" value="SRCR-like domain"/>
    <property type="match status" value="1"/>
</dbReference>
<dbReference type="SUPFAM" id="SSF50494">
    <property type="entry name" value="Trypsin-like serine proteases"/>
    <property type="match status" value="1"/>
</dbReference>
<keyword evidence="33" id="KW-1185">Reference proteome</keyword>
<protein>
    <recommendedName>
        <fullName evidence="20">Scavenger receptor cysteine-rich domain-containing protein DMBT1</fullName>
    </recommendedName>
    <alternativeName>
        <fullName evidence="21">Deleted in malignant brain tumors 1 protein</fullName>
    </alternativeName>
    <alternativeName>
        <fullName evidence="19">Hensin</fullName>
    </alternativeName>
</protein>
<dbReference type="SUPFAM" id="SSF100895">
    <property type="entry name" value="Kazal-type serine protease inhibitors"/>
    <property type="match status" value="1"/>
</dbReference>
<dbReference type="Pfam" id="PF00100">
    <property type="entry name" value="Zona_pellucida"/>
    <property type="match status" value="1"/>
</dbReference>
<evidence type="ECO:0000256" key="14">
    <source>
        <dbReference type="ARBA" id="ARBA00022825"/>
    </source>
</evidence>
<keyword evidence="12" id="KW-0221">Differentiation</keyword>
<dbReference type="FunFam" id="3.10.250.10:FF:000003">
    <property type="entry name" value="Deleted in malignant brain tumors 1"/>
    <property type="match status" value="1"/>
</dbReference>
<dbReference type="FunFam" id="2.60.40.4100:FF:000005">
    <property type="entry name" value="Deleted in malignant brain tumors 1"/>
    <property type="match status" value="1"/>
</dbReference>
<evidence type="ECO:0000256" key="7">
    <source>
        <dbReference type="ARBA" id="ARBA00022490"/>
    </source>
</evidence>
<evidence type="ECO:0000256" key="19">
    <source>
        <dbReference type="ARBA" id="ARBA00030560"/>
    </source>
</evidence>
<dbReference type="PROSITE" id="PS51034">
    <property type="entry name" value="ZP_2"/>
    <property type="match status" value="1"/>
</dbReference>
<evidence type="ECO:0000259" key="30">
    <source>
        <dbReference type="PROSITE" id="PS51323"/>
    </source>
</evidence>
<dbReference type="Gene3D" id="2.60.40.4100">
    <property type="entry name" value="Zona pellucida, ZP-C domain"/>
    <property type="match status" value="1"/>
</dbReference>
<accession>A0AA35KDM5</accession>
<dbReference type="PROSITE" id="PS50287">
    <property type="entry name" value="SRCR_2"/>
    <property type="match status" value="1"/>
</dbReference>
<feature type="signal peptide" evidence="25">
    <location>
        <begin position="1"/>
        <end position="26"/>
    </location>
</feature>
<keyword evidence="6" id="KW-0217">Developmental protein</keyword>
<evidence type="ECO:0000259" key="28">
    <source>
        <dbReference type="PROSITE" id="PS50287"/>
    </source>
</evidence>
<dbReference type="InterPro" id="IPR001507">
    <property type="entry name" value="ZP_dom"/>
</dbReference>
<evidence type="ECO:0000256" key="15">
    <source>
        <dbReference type="ARBA" id="ARBA00022927"/>
    </source>
</evidence>
<evidence type="ECO:0000256" key="21">
    <source>
        <dbReference type="ARBA" id="ARBA00047200"/>
    </source>
</evidence>
<dbReference type="GO" id="GO:0019838">
    <property type="term" value="F:growth factor binding"/>
    <property type="evidence" value="ECO:0007669"/>
    <property type="project" value="UniProtKB-KW"/>
</dbReference>
<keyword evidence="24" id="KW-1133">Transmembrane helix</keyword>
<keyword evidence="7" id="KW-0963">Cytoplasm</keyword>
<comment type="similarity">
    <text evidence="4">Belongs to the peptidase S1C family.</text>
</comment>
<dbReference type="SMART" id="SM00202">
    <property type="entry name" value="SR"/>
    <property type="match status" value="1"/>
</dbReference>
<feature type="chain" id="PRO_5041252861" description="Scavenger receptor cysteine-rich domain-containing protein DMBT1" evidence="25">
    <location>
        <begin position="27"/>
        <end position="1455"/>
    </location>
</feature>
<dbReference type="SUPFAM" id="SSF56487">
    <property type="entry name" value="SRCR-like"/>
    <property type="match status" value="1"/>
</dbReference>
<dbReference type="PANTHER" id="PTHR22939">
    <property type="entry name" value="SERINE PROTEASE FAMILY S1C HTRA-RELATED"/>
    <property type="match status" value="1"/>
</dbReference>
<keyword evidence="11" id="KW-0677">Repeat</keyword>
<dbReference type="InterPro" id="IPR001478">
    <property type="entry name" value="PDZ"/>
</dbReference>
<evidence type="ECO:0000256" key="9">
    <source>
        <dbReference type="ARBA" id="ARBA00022670"/>
    </source>
</evidence>
<dbReference type="Gene3D" id="2.60.120.290">
    <property type="entry name" value="Spermadhesin, CUB domain"/>
    <property type="match status" value="3"/>
</dbReference>
<feature type="domain" description="PDZ" evidence="27">
    <location>
        <begin position="373"/>
        <end position="462"/>
    </location>
</feature>
<dbReference type="InterPro" id="IPR042235">
    <property type="entry name" value="ZP-C_dom"/>
</dbReference>
<evidence type="ECO:0000313" key="32">
    <source>
        <dbReference type="EMBL" id="CAI5774933.1"/>
    </source>
</evidence>
<evidence type="ECO:0000259" key="29">
    <source>
        <dbReference type="PROSITE" id="PS51034"/>
    </source>
</evidence>
<keyword evidence="10 25" id="KW-0732">Signal</keyword>
<dbReference type="SMART" id="SM00280">
    <property type="entry name" value="KAZAL"/>
    <property type="match status" value="1"/>
</dbReference>
<sequence>MRGALWPLALSFFYLLLLLPPPGCRAQLYGRRFEERPCPERCERARCPELPAECAGSGESLDSCGCCPVCAAQEGEPCGGPPAGEPSCAEGLLCVVSPGGPGVAASATVRRRAKGGRCVCASSEPVCGNDGRSYGNVCQLRAASRLSEGQRQPAVIAIQRGACGQGQEDPNSLRHKYNFIADVVEKIAPAVVHIELFRKLPFSKREVPVASGSGFIVSEDGLIVTNAHVVTNKNRVKVELKNGETREAKIKDIDEKADIALIKIDTTGKLPVLLLGRSGELRPGEFVVAIGSPFSLQNTVTTGIVSTTQRGGKELGLRNSDMDYIQTDAIINYGNSGGPLVNLDGEVIGINTLKVTAGISFAIPSDKIKKFLTESHDRQAKGKAVTKKKYIGIRMMSLTPSKAKELKERHKDFPDVISGAYIIEVIPDTPAEAGGLKENDVIISINGQPILSANDVSDIIKKDNTLSLVQANTHKGYTVIPDTTTTTPETTGLENSFVVLHWDPLGETAGMGRCSVSVPPRQVGIPCLQCSKSVQQERQDITESEILSGIFDACCVLFSTIILVGSSLIYLWQWDGCGASTVAELIQHYCRCVCSSATLPKSGKPGHSTLLTTIVASVCGGHLYEPSGKITSPNYPVVYPNNAHCVWEIHAEGYSYINLIFEYLKLEPRNHCSYDYVEIYDGPAYVAPLLGRICIWEHQSYISKSNTLSVVFSSDTSSQSTGFLAIYFSIPQGYACIVVSQINPGSSVRRNYSCGSYLPYGSGSFSSPFYPALYPNNANCIWTINTWNGSRINLRIASIEAECPFDYIEIFDGYIYSRSLGRFCNGSQRTFFSTSNVLTVVFRSDNRVTNRGFIANYSSVYAAYAFGSRNVPKWSHLRLVNGRHGCEGRVEIGSYNGTWGTVCDDSWNLMDAGVVCRQLGCGQAVSATIAAYFGEGSGPILLDDVYCNGNERHLWECSNRGWGSHNCRHNEDAGVICSGGQLTTAERPTPPWWPRTTPSTDYSCGGFLAHSSGSFQSPFFPSNYPNNADCVWEIQVGSNSRVSLTFQTLQLESCNTQSCPCDYIEIYDGTLHNSPSLGKICSGYYQTFTSTFNMLTVRFHSDHSITNRGFFANYYTIPANHNTTLLCGPEYMQAIISRSFLTSEGYSPFDVHLIDPSCPPIITPYYVIFNIRYNGCQTRRDADADTIIYSNLITAAASGYIIKRDKDLHFHVSCKMLKNTWIETMYVADGVKEINETRYGQYEVNITFYTSDSFLYPVYDSPYEVELNQELYLQVTLHNSDPNLVLFLDTCKASPNYNDFTTLTYDIIKSGCVNDPTYQTYYSPNKYVVRFSFKAFSFMYKYPSVYLQCKLVVCRAYDYSSRCSQGCLNLPRSKRDTSSYEEKMDVIIGPIELQKNGIKNRNSEAKQELQGNADPPHDSHAPYIVAAVVLAVVVMTVAGFILKNKLRRPIPYEIM</sequence>
<dbReference type="InterPro" id="IPR009030">
    <property type="entry name" value="Growth_fac_rcpt_cys_sf"/>
</dbReference>
<evidence type="ECO:0000256" key="25">
    <source>
        <dbReference type="SAM" id="SignalP"/>
    </source>
</evidence>
<feature type="transmembrane region" description="Helical" evidence="24">
    <location>
        <begin position="1423"/>
        <end position="1442"/>
    </location>
</feature>
<evidence type="ECO:0000256" key="24">
    <source>
        <dbReference type="SAM" id="Phobius"/>
    </source>
</evidence>
<dbReference type="InterPro" id="IPR001190">
    <property type="entry name" value="SRCR"/>
</dbReference>
<dbReference type="InterPro" id="IPR035914">
    <property type="entry name" value="Sperma_CUB_dom_sf"/>
</dbReference>
<feature type="domain" description="ZP" evidence="29">
    <location>
        <begin position="1126"/>
        <end position="1370"/>
    </location>
</feature>
<dbReference type="InterPro" id="IPR000867">
    <property type="entry name" value="IGFBP-like"/>
</dbReference>
<dbReference type="FunFam" id="2.60.120.290:FF:000005">
    <property type="entry name" value="Procollagen C-endopeptidase enhancer 1"/>
    <property type="match status" value="1"/>
</dbReference>
<keyword evidence="9 32" id="KW-0645">Protease</keyword>
<dbReference type="Pfam" id="PF00219">
    <property type="entry name" value="IGFBP"/>
    <property type="match status" value="1"/>
</dbReference>
<evidence type="ECO:0000256" key="12">
    <source>
        <dbReference type="ARBA" id="ARBA00022782"/>
    </source>
</evidence>
<feature type="domain" description="IGFBP N-terminal" evidence="30">
    <location>
        <begin position="34"/>
        <end position="121"/>
    </location>
</feature>
<dbReference type="SMART" id="SM00241">
    <property type="entry name" value="ZP"/>
    <property type="match status" value="1"/>
</dbReference>
<dbReference type="PRINTS" id="PR00834">
    <property type="entry name" value="PROTEASES2C"/>
</dbReference>
<dbReference type="FunFam" id="2.40.10.120:FF:000002">
    <property type="entry name" value="HtrA serine peptidase 3"/>
    <property type="match status" value="1"/>
</dbReference>
<dbReference type="GO" id="GO:0030154">
    <property type="term" value="P:cell differentiation"/>
    <property type="evidence" value="ECO:0007669"/>
    <property type="project" value="UniProtKB-KW"/>
</dbReference>
<evidence type="ECO:0000256" key="17">
    <source>
        <dbReference type="ARBA" id="ARBA00023180"/>
    </source>
</evidence>
<name>A0AA35KDM5_9SAUR</name>
<keyword evidence="13" id="KW-0378">Hydrolase</keyword>
<dbReference type="PROSITE" id="PS51465">
    <property type="entry name" value="KAZAL_2"/>
    <property type="match status" value="1"/>
</dbReference>
<dbReference type="EMBL" id="OX395130">
    <property type="protein sequence ID" value="CAI5774933.1"/>
    <property type="molecule type" value="Genomic_DNA"/>
</dbReference>
<evidence type="ECO:0000256" key="3">
    <source>
        <dbReference type="ARBA" id="ARBA00009931"/>
    </source>
</evidence>
<evidence type="ECO:0000256" key="22">
    <source>
        <dbReference type="PROSITE-ProRule" id="PRU00059"/>
    </source>
</evidence>
<keyword evidence="17" id="KW-0325">Glycoprotein</keyword>
<dbReference type="InterPro" id="IPR036772">
    <property type="entry name" value="SRCR-like_dom_sf"/>
</dbReference>
<feature type="domain" description="CUB" evidence="26">
    <location>
        <begin position="754"/>
        <end position="860"/>
    </location>
</feature>
<comment type="subcellular location">
    <subcellularLocation>
        <location evidence="1">Cytoplasm</location>
        <location evidence="1">Cytosol</location>
    </subcellularLocation>
    <subcellularLocation>
        <location evidence="2">Secreted</location>
    </subcellularLocation>
</comment>
<dbReference type="Proteomes" id="UP001178461">
    <property type="component" value="Chromosome 5"/>
</dbReference>
<evidence type="ECO:0000256" key="18">
    <source>
        <dbReference type="ARBA" id="ARBA00023183"/>
    </source>
</evidence>
<comment type="caution">
    <text evidence="22">Lacks conserved residue(s) required for the propagation of feature annotation.</text>
</comment>
<dbReference type="Pfam" id="PF13365">
    <property type="entry name" value="Trypsin_2"/>
    <property type="match status" value="1"/>
</dbReference>
<evidence type="ECO:0000259" key="26">
    <source>
        <dbReference type="PROSITE" id="PS01180"/>
    </source>
</evidence>
<keyword evidence="18" id="KW-0340">Growth factor binding</keyword>
<dbReference type="Gene3D" id="4.10.40.20">
    <property type="match status" value="1"/>
</dbReference>
<evidence type="ECO:0000256" key="2">
    <source>
        <dbReference type="ARBA" id="ARBA00004613"/>
    </source>
</evidence>
<dbReference type="InterPro" id="IPR041489">
    <property type="entry name" value="PDZ_6"/>
</dbReference>
<dbReference type="GO" id="GO:0005829">
    <property type="term" value="C:cytosol"/>
    <property type="evidence" value="ECO:0007669"/>
    <property type="project" value="UniProtKB-SubCell"/>
</dbReference>
<dbReference type="CDD" id="cd06785">
    <property type="entry name" value="cpPDZ_HtrA-like"/>
    <property type="match status" value="1"/>
</dbReference>
<dbReference type="SUPFAM" id="SSF50156">
    <property type="entry name" value="PDZ domain-like"/>
    <property type="match status" value="1"/>
</dbReference>
<keyword evidence="14" id="KW-0720">Serine protease</keyword>
<dbReference type="SMART" id="SM00121">
    <property type="entry name" value="IB"/>
    <property type="match status" value="1"/>
</dbReference>
<evidence type="ECO:0000259" key="31">
    <source>
        <dbReference type="PROSITE" id="PS51465"/>
    </source>
</evidence>
<evidence type="ECO:0000256" key="4">
    <source>
        <dbReference type="ARBA" id="ARBA00010541"/>
    </source>
</evidence>
<dbReference type="GO" id="GO:0043065">
    <property type="term" value="P:positive regulation of apoptotic process"/>
    <property type="evidence" value="ECO:0007669"/>
    <property type="project" value="TreeGrafter"/>
</dbReference>
<dbReference type="Gene3D" id="3.30.60.30">
    <property type="match status" value="1"/>
</dbReference>
<dbReference type="InterPro" id="IPR000859">
    <property type="entry name" value="CUB_dom"/>
</dbReference>
<dbReference type="SMART" id="SM00228">
    <property type="entry name" value="PDZ"/>
    <property type="match status" value="1"/>
</dbReference>
<comment type="similarity">
    <text evidence="3">Belongs to the DMBT1 family.</text>
</comment>
<reference evidence="32" key="1">
    <citation type="submission" date="2022-12" db="EMBL/GenBank/DDBJ databases">
        <authorList>
            <person name="Alioto T."/>
            <person name="Alioto T."/>
            <person name="Gomez Garrido J."/>
        </authorList>
    </citation>
    <scope>NUCLEOTIDE SEQUENCE</scope>
</reference>
<dbReference type="Gene3D" id="2.40.10.120">
    <property type="match status" value="1"/>
</dbReference>
<keyword evidence="16 23" id="KW-1015">Disulfide bond</keyword>
<evidence type="ECO:0000259" key="27">
    <source>
        <dbReference type="PROSITE" id="PS50106"/>
    </source>
</evidence>
<keyword evidence="24" id="KW-0472">Membrane</keyword>
<dbReference type="FunFam" id="2.60.120.290:FF:000004">
    <property type="entry name" value="Metalloendopeptidase"/>
    <property type="match status" value="1"/>
</dbReference>
<dbReference type="PRINTS" id="PR00258">
    <property type="entry name" value="SPERACTRCPTR"/>
</dbReference>
<dbReference type="Pfam" id="PF07648">
    <property type="entry name" value="Kazal_2"/>
    <property type="match status" value="1"/>
</dbReference>
<dbReference type="Pfam" id="PF00431">
    <property type="entry name" value="CUB"/>
    <property type="match status" value="3"/>
</dbReference>
<dbReference type="InterPro" id="IPR036058">
    <property type="entry name" value="Kazal_dom_sf"/>
</dbReference>
<evidence type="ECO:0000256" key="13">
    <source>
        <dbReference type="ARBA" id="ARBA00022801"/>
    </source>
</evidence>
<keyword evidence="8" id="KW-0964">Secreted</keyword>
<feature type="disulfide bond" evidence="23">
    <location>
        <begin position="916"/>
        <end position="977"/>
    </location>
</feature>
<dbReference type="Gene3D" id="2.60.40.3210">
    <property type="entry name" value="Zona pellucida, ZP-N domain"/>
    <property type="match status" value="1"/>
</dbReference>
<dbReference type="PROSITE" id="PS01180">
    <property type="entry name" value="CUB"/>
    <property type="match status" value="3"/>
</dbReference>
<feature type="domain" description="SRCR" evidence="28">
    <location>
        <begin position="877"/>
        <end position="978"/>
    </location>
</feature>
<feature type="domain" description="CUB" evidence="26">
    <location>
        <begin position="1004"/>
        <end position="1117"/>
    </location>
</feature>
<dbReference type="SUPFAM" id="SSF49854">
    <property type="entry name" value="Spermadhesin, CUB domain"/>
    <property type="match status" value="3"/>
</dbReference>
<dbReference type="GO" id="GO:0004252">
    <property type="term" value="F:serine-type endopeptidase activity"/>
    <property type="evidence" value="ECO:0007669"/>
    <property type="project" value="InterPro"/>
</dbReference>
<gene>
    <name evidence="32" type="ORF">PODLI_1B025230</name>
</gene>
<keyword evidence="24" id="KW-0812">Transmembrane</keyword>
<proteinExistence type="inferred from homology"/>
<evidence type="ECO:0000256" key="16">
    <source>
        <dbReference type="ARBA" id="ARBA00023157"/>
    </source>
</evidence>
<dbReference type="GO" id="GO:0016020">
    <property type="term" value="C:membrane"/>
    <property type="evidence" value="ECO:0007669"/>
    <property type="project" value="InterPro"/>
</dbReference>
<evidence type="ECO:0000256" key="10">
    <source>
        <dbReference type="ARBA" id="ARBA00022729"/>
    </source>
</evidence>
<dbReference type="CDD" id="cd00104">
    <property type="entry name" value="KAZAL_FS"/>
    <property type="match status" value="1"/>
</dbReference>
<evidence type="ECO:0000256" key="8">
    <source>
        <dbReference type="ARBA" id="ARBA00022525"/>
    </source>
</evidence>
<dbReference type="InterPro" id="IPR036034">
    <property type="entry name" value="PDZ_sf"/>
</dbReference>
<feature type="disulfide bond" evidence="23">
    <location>
        <begin position="947"/>
        <end position="957"/>
    </location>
</feature>
<dbReference type="PANTHER" id="PTHR22939:SF13">
    <property type="entry name" value="SERINE PROTEASE HTRA1"/>
    <property type="match status" value="1"/>
</dbReference>
<feature type="disulfide bond" evidence="23">
    <location>
        <begin position="903"/>
        <end position="967"/>
    </location>
</feature>
<dbReference type="GO" id="GO:0015031">
    <property type="term" value="P:protein transport"/>
    <property type="evidence" value="ECO:0007669"/>
    <property type="project" value="UniProtKB-KW"/>
</dbReference>
<evidence type="ECO:0000256" key="11">
    <source>
        <dbReference type="ARBA" id="ARBA00022737"/>
    </source>
</evidence>
<evidence type="ECO:0000256" key="5">
    <source>
        <dbReference type="ARBA" id="ARBA00022448"/>
    </source>
</evidence>
<keyword evidence="15" id="KW-0653">Protein transport</keyword>
<dbReference type="SUPFAM" id="SSF57184">
    <property type="entry name" value="Growth factor receptor domain"/>
    <property type="match status" value="1"/>
</dbReference>